<comment type="similarity">
    <text evidence="1">Belongs to the CoA-transferase III family.</text>
</comment>
<comment type="caution">
    <text evidence="3">The sequence shown here is derived from an EMBL/GenBank/DDBJ whole genome shotgun (WGS) entry which is preliminary data.</text>
</comment>
<keyword evidence="2" id="KW-0808">Transferase</keyword>
<dbReference type="GO" id="GO:0008410">
    <property type="term" value="F:CoA-transferase activity"/>
    <property type="evidence" value="ECO:0007669"/>
    <property type="project" value="TreeGrafter"/>
</dbReference>
<accession>A0AA35SR32</accession>
<name>A0AA35SR32_GEOBA</name>
<dbReference type="InterPro" id="IPR044855">
    <property type="entry name" value="CoA-Trfase_III_dom3_sf"/>
</dbReference>
<protein>
    <submittedName>
        <fullName evidence="3">Formyl-CoA:oxalate CoA-transferase</fullName>
    </submittedName>
</protein>
<sequence>MGAVFADDGQHVDVSLMETQVGSIDRRMSMLLAYQYNGEISKRSATATAGGYPNGVFICLDGYVQIAGGRNYFDRVVAMMGAPDVLLEERWYAPEAQYDPELEDEFDAYFISWCLERTKQEIWQLAQESRVLSAPINTTSDLVDDTQFRQRGAFAEFDHPVAGTLLYPGRPFVMSESPWSIRRPAPLLGQHTDEVLGALGYSDADIAALRAQGVI</sequence>
<dbReference type="InterPro" id="IPR050483">
    <property type="entry name" value="CoA-transferase_III_domain"/>
</dbReference>
<dbReference type="InterPro" id="IPR023606">
    <property type="entry name" value="CoA-Trfase_III_dom_1_sf"/>
</dbReference>
<dbReference type="SUPFAM" id="SSF89796">
    <property type="entry name" value="CoA-transferase family III (CaiB/BaiF)"/>
    <property type="match status" value="1"/>
</dbReference>
<dbReference type="Pfam" id="PF02515">
    <property type="entry name" value="CoA_transf_3"/>
    <property type="match status" value="1"/>
</dbReference>
<dbReference type="Gene3D" id="3.40.50.10540">
    <property type="entry name" value="Crotonobetainyl-coa:carnitine coa-transferase, domain 1"/>
    <property type="match status" value="1"/>
</dbReference>
<dbReference type="Gene3D" id="3.30.1540.10">
    <property type="entry name" value="formyl-coa transferase, domain 3"/>
    <property type="match status" value="1"/>
</dbReference>
<proteinExistence type="inferred from homology"/>
<evidence type="ECO:0000256" key="2">
    <source>
        <dbReference type="ARBA" id="ARBA00022679"/>
    </source>
</evidence>
<dbReference type="PANTHER" id="PTHR48207">
    <property type="entry name" value="SUCCINATE--HYDROXYMETHYLGLUTARATE COA-TRANSFERASE"/>
    <property type="match status" value="1"/>
</dbReference>
<dbReference type="InterPro" id="IPR003673">
    <property type="entry name" value="CoA-Trfase_fam_III"/>
</dbReference>
<dbReference type="AlphaFoldDB" id="A0AA35SR32"/>
<evidence type="ECO:0000256" key="1">
    <source>
        <dbReference type="ARBA" id="ARBA00008383"/>
    </source>
</evidence>
<reference evidence="3" key="1">
    <citation type="submission" date="2023-03" db="EMBL/GenBank/DDBJ databases">
        <authorList>
            <person name="Steffen K."/>
            <person name="Cardenas P."/>
        </authorList>
    </citation>
    <scope>NUCLEOTIDE SEQUENCE</scope>
</reference>
<evidence type="ECO:0000313" key="4">
    <source>
        <dbReference type="Proteomes" id="UP001174909"/>
    </source>
</evidence>
<dbReference type="PANTHER" id="PTHR48207:SF3">
    <property type="entry name" value="SUCCINATE--HYDROXYMETHYLGLUTARATE COA-TRANSFERASE"/>
    <property type="match status" value="1"/>
</dbReference>
<keyword evidence="4" id="KW-1185">Reference proteome</keyword>
<evidence type="ECO:0000313" key="3">
    <source>
        <dbReference type="EMBL" id="CAI8034039.1"/>
    </source>
</evidence>
<dbReference type="Proteomes" id="UP001174909">
    <property type="component" value="Unassembled WGS sequence"/>
</dbReference>
<gene>
    <name evidence="3" type="ORF">GBAR_LOCUS19199</name>
</gene>
<organism evidence="3 4">
    <name type="scientific">Geodia barretti</name>
    <name type="common">Barrett's horny sponge</name>
    <dbReference type="NCBI Taxonomy" id="519541"/>
    <lineage>
        <taxon>Eukaryota</taxon>
        <taxon>Metazoa</taxon>
        <taxon>Porifera</taxon>
        <taxon>Demospongiae</taxon>
        <taxon>Heteroscleromorpha</taxon>
        <taxon>Tetractinellida</taxon>
        <taxon>Astrophorina</taxon>
        <taxon>Geodiidae</taxon>
        <taxon>Geodia</taxon>
    </lineage>
</organism>
<dbReference type="EMBL" id="CASHTH010002708">
    <property type="protein sequence ID" value="CAI8034039.1"/>
    <property type="molecule type" value="Genomic_DNA"/>
</dbReference>